<reference evidence="1" key="1">
    <citation type="submission" date="2014-05" db="EMBL/GenBank/DDBJ databases">
        <authorList>
            <person name="Chronopoulou M."/>
        </authorList>
    </citation>
    <scope>NUCLEOTIDE SEQUENCE</scope>
    <source>
        <tissue evidence="1">Whole organism</tissue>
    </source>
</reference>
<evidence type="ECO:0000313" key="1">
    <source>
        <dbReference type="EMBL" id="CDW39615.1"/>
    </source>
</evidence>
<sequence length="53" mass="6185">MGKHIIVPGERDLQPWQDMLTEDLVVDVRVDFSELDRYLAVVRRHEVLIAPLT</sequence>
<name>A0A0K2UNI4_LEPSM</name>
<organism evidence="1">
    <name type="scientific">Lepeophtheirus salmonis</name>
    <name type="common">Salmon louse</name>
    <name type="synonym">Caligus salmonis</name>
    <dbReference type="NCBI Taxonomy" id="72036"/>
    <lineage>
        <taxon>Eukaryota</taxon>
        <taxon>Metazoa</taxon>
        <taxon>Ecdysozoa</taxon>
        <taxon>Arthropoda</taxon>
        <taxon>Crustacea</taxon>
        <taxon>Multicrustacea</taxon>
        <taxon>Hexanauplia</taxon>
        <taxon>Copepoda</taxon>
        <taxon>Siphonostomatoida</taxon>
        <taxon>Caligidae</taxon>
        <taxon>Lepeophtheirus</taxon>
    </lineage>
</organism>
<dbReference type="EMBL" id="HACA01022254">
    <property type="protein sequence ID" value="CDW39615.1"/>
    <property type="molecule type" value="Transcribed_RNA"/>
</dbReference>
<accession>A0A0K2UNI4</accession>
<dbReference type="AlphaFoldDB" id="A0A0K2UNI4"/>
<protein>
    <submittedName>
        <fullName evidence="1">Uncharacterized protein</fullName>
    </submittedName>
</protein>
<proteinExistence type="predicted"/>